<name>A0A0G0WKD8_9BACT</name>
<organism evidence="1 2">
    <name type="scientific">Candidatus Magasanikbacteria bacterium GW2011_GWA2_41_55</name>
    <dbReference type="NCBI Taxonomy" id="1619038"/>
    <lineage>
        <taxon>Bacteria</taxon>
        <taxon>Candidatus Magasanikiibacteriota</taxon>
    </lineage>
</organism>
<evidence type="ECO:0000313" key="2">
    <source>
        <dbReference type="Proteomes" id="UP000034299"/>
    </source>
</evidence>
<dbReference type="AlphaFoldDB" id="A0A0G0WKD8"/>
<evidence type="ECO:0000313" key="1">
    <source>
        <dbReference type="EMBL" id="KKS13269.1"/>
    </source>
</evidence>
<dbReference type="EMBL" id="LCBP01000009">
    <property type="protein sequence ID" value="KKS13269.1"/>
    <property type="molecule type" value="Genomic_DNA"/>
</dbReference>
<protein>
    <submittedName>
        <fullName evidence="1">Uncharacterized protein</fullName>
    </submittedName>
</protein>
<dbReference type="Proteomes" id="UP000034299">
    <property type="component" value="Unassembled WGS sequence"/>
</dbReference>
<reference evidence="1 2" key="1">
    <citation type="journal article" date="2015" name="Nature">
        <title>rRNA introns, odd ribosomes, and small enigmatic genomes across a large radiation of phyla.</title>
        <authorList>
            <person name="Brown C.T."/>
            <person name="Hug L.A."/>
            <person name="Thomas B.C."/>
            <person name="Sharon I."/>
            <person name="Castelle C.J."/>
            <person name="Singh A."/>
            <person name="Wilkins M.J."/>
            <person name="Williams K.H."/>
            <person name="Banfield J.F."/>
        </authorList>
    </citation>
    <scope>NUCLEOTIDE SEQUENCE [LARGE SCALE GENOMIC DNA]</scope>
</reference>
<gene>
    <name evidence="1" type="ORF">UU69_C0009G0004</name>
</gene>
<proteinExistence type="predicted"/>
<comment type="caution">
    <text evidence="1">The sequence shown here is derived from an EMBL/GenBank/DDBJ whole genome shotgun (WGS) entry which is preliminary data.</text>
</comment>
<sequence length="233" mass="24015">MVFNFIFWYNVSNMRYIFFILIFVLTLNFPLAAGSASMSSENYNLSVDAISVGGDLGTSTNYQISGTAGEAPGIHDTPSTSTNYIIEAGFQAAASGVVLSATLSTNSVSLGTLGTDAVSTASQTLTVTTNSPTGYTATIVEDGNLRSGANDINDVSDGTVTAGSEEYGIRTSGNAGQMNSADTAITTVAQTVASTSTIATSEQTTITYKTGVSASTESGTYSQTVTFTTTVNY</sequence>
<accession>A0A0G0WKD8</accession>